<feature type="signal peptide" evidence="2">
    <location>
        <begin position="1"/>
        <end position="18"/>
    </location>
</feature>
<keyword evidence="4" id="KW-1185">Reference proteome</keyword>
<evidence type="ECO:0000256" key="2">
    <source>
        <dbReference type="SAM" id="SignalP"/>
    </source>
</evidence>
<dbReference type="EMBL" id="JAPEUR010000090">
    <property type="protein sequence ID" value="KAJ4321800.1"/>
    <property type="molecule type" value="Genomic_DNA"/>
</dbReference>
<feature type="chain" id="PRO_5040997203" evidence="2">
    <location>
        <begin position="19"/>
        <end position="515"/>
    </location>
</feature>
<feature type="region of interest" description="Disordered" evidence="1">
    <location>
        <begin position="182"/>
        <end position="235"/>
    </location>
</feature>
<protein>
    <submittedName>
        <fullName evidence="3">Uncharacterized protein</fullName>
    </submittedName>
</protein>
<evidence type="ECO:0000256" key="1">
    <source>
        <dbReference type="SAM" id="MobiDB-lite"/>
    </source>
</evidence>
<organism evidence="3 4">
    <name type="scientific">Fusarium piperis</name>
    <dbReference type="NCBI Taxonomy" id="1435070"/>
    <lineage>
        <taxon>Eukaryota</taxon>
        <taxon>Fungi</taxon>
        <taxon>Dikarya</taxon>
        <taxon>Ascomycota</taxon>
        <taxon>Pezizomycotina</taxon>
        <taxon>Sordariomycetes</taxon>
        <taxon>Hypocreomycetidae</taxon>
        <taxon>Hypocreales</taxon>
        <taxon>Nectriaceae</taxon>
        <taxon>Fusarium</taxon>
        <taxon>Fusarium solani species complex</taxon>
    </lineage>
</organism>
<reference evidence="3" key="1">
    <citation type="submission" date="2022-10" db="EMBL/GenBank/DDBJ databases">
        <title>Tapping the CABI collections for fungal endophytes: first genome assemblies for Collariella, Neodidymelliopsis, Ascochyta clinopodiicola, Didymella pomorum, Didymosphaeria variabile, Neocosmospora piperis and Neocucurbitaria cava.</title>
        <authorList>
            <person name="Hill R."/>
        </authorList>
    </citation>
    <scope>NUCLEOTIDE SEQUENCE</scope>
    <source>
        <strain evidence="3">IMI 366586</strain>
    </source>
</reference>
<dbReference type="AlphaFoldDB" id="A0A9W8WEM8"/>
<sequence length="515" mass="59243">MKLTTVVAATAVFSTANALYIPNDHVRRYPSQSDEDAYPVKSSQFVPLRAMLPTGVRPTQMPRPDPEKMLFETKTLPEHITPPKDKKNEPVPYVKGCASAQYESEKSDHCVHYSHIEVHKAVPRSLEKRQKGPDPDKVDEKEEDANTPLLDPLLDQVAQRYKPLIPKKLFKGNDDGVKKNESVAIYPKNQPKQDKHELLEGLIDKNGQRNKGSDESGAKDQGKETTDRKDCDKERDEELLEDVIDKVEKRVKHQTPQFTKKKGKVIESTDEDLLEDVMEEVEDRVKPQIPREKGEVADDDDEMLEDLLEQAELQHKTRARRWLEPHKRKRGRIERRLKRKYNKRRREIKGLRGYSPEYLAGLVRLEGDELCRKHPKNCIKAKSPWRTFTRDTLEAQARLEDMKKYAMMHTSPEDFRSFRYITDEEAAKSPELEVWIDGGRGVVYRGKMDPEEEERYDSAVEELGVRRAGYRDGLDHVATNMAGILFDVSSGPGPTSSRMVLIPQKVKLRNAMQQG</sequence>
<dbReference type="OrthoDB" id="5061380at2759"/>
<keyword evidence="2" id="KW-0732">Signal</keyword>
<feature type="region of interest" description="Disordered" evidence="1">
    <location>
        <begin position="121"/>
        <end position="153"/>
    </location>
</feature>
<proteinExistence type="predicted"/>
<accession>A0A9W8WEM8</accession>
<comment type="caution">
    <text evidence="3">The sequence shown here is derived from an EMBL/GenBank/DDBJ whole genome shotgun (WGS) entry which is preliminary data.</text>
</comment>
<evidence type="ECO:0000313" key="3">
    <source>
        <dbReference type="EMBL" id="KAJ4321800.1"/>
    </source>
</evidence>
<evidence type="ECO:0000313" key="4">
    <source>
        <dbReference type="Proteomes" id="UP001140502"/>
    </source>
</evidence>
<name>A0A9W8WEM8_9HYPO</name>
<feature type="compositionally biased region" description="Basic and acidic residues" evidence="1">
    <location>
        <begin position="121"/>
        <end position="140"/>
    </location>
</feature>
<feature type="compositionally biased region" description="Basic and acidic residues" evidence="1">
    <location>
        <begin position="191"/>
        <end position="235"/>
    </location>
</feature>
<gene>
    <name evidence="3" type="ORF">N0V84_005095</name>
</gene>
<dbReference type="Proteomes" id="UP001140502">
    <property type="component" value="Unassembled WGS sequence"/>
</dbReference>